<dbReference type="Pfam" id="PF04264">
    <property type="entry name" value="YceI"/>
    <property type="match status" value="1"/>
</dbReference>
<dbReference type="InterPro" id="IPR036761">
    <property type="entry name" value="TTHA0802/YceI-like_sf"/>
</dbReference>
<sequence>MKILKYILILSLWFSGYLSYAQKYKSVSGEAGFFSSAPLEDIKAQNKTATGLFDSETGSVAFVVPIKGFRFRKSLMQEHFNENFMESDKYPQGTFEGKISGYDLNTSGEQDAVAEGKMTIHGVTQNVRIPGKFRNENNRITMEAVFPVKLEDYDISIPRVLFMNIAEEVDVTVRFIFEKAG</sequence>
<dbReference type="PANTHER" id="PTHR34406">
    <property type="entry name" value="PROTEIN YCEI"/>
    <property type="match status" value="1"/>
</dbReference>
<accession>A0ABV9SZG2</accession>
<comment type="caution">
    <text evidence="2">The sequence shown here is derived from an EMBL/GenBank/DDBJ whole genome shotgun (WGS) entry which is preliminary data.</text>
</comment>
<dbReference type="PANTHER" id="PTHR34406:SF1">
    <property type="entry name" value="PROTEIN YCEI"/>
    <property type="match status" value="1"/>
</dbReference>
<dbReference type="Proteomes" id="UP001595818">
    <property type="component" value="Unassembled WGS sequence"/>
</dbReference>
<organism evidence="2 3">
    <name type="scientific">Negadavirga shengliensis</name>
    <dbReference type="NCBI Taxonomy" id="1389218"/>
    <lineage>
        <taxon>Bacteria</taxon>
        <taxon>Pseudomonadati</taxon>
        <taxon>Bacteroidota</taxon>
        <taxon>Cytophagia</taxon>
        <taxon>Cytophagales</taxon>
        <taxon>Cyclobacteriaceae</taxon>
        <taxon>Negadavirga</taxon>
    </lineage>
</organism>
<dbReference type="InterPro" id="IPR007372">
    <property type="entry name" value="Lipid/polyisoprenoid-bd_YceI"/>
</dbReference>
<name>A0ABV9SZG2_9BACT</name>
<gene>
    <name evidence="2" type="ORF">ACFPFU_08650</name>
</gene>
<dbReference type="EMBL" id="JBHSJJ010000004">
    <property type="protein sequence ID" value="MFC4871751.1"/>
    <property type="molecule type" value="Genomic_DNA"/>
</dbReference>
<reference evidence="3" key="1">
    <citation type="journal article" date="2019" name="Int. J. Syst. Evol. Microbiol.">
        <title>The Global Catalogue of Microorganisms (GCM) 10K type strain sequencing project: providing services to taxonomists for standard genome sequencing and annotation.</title>
        <authorList>
            <consortium name="The Broad Institute Genomics Platform"/>
            <consortium name="The Broad Institute Genome Sequencing Center for Infectious Disease"/>
            <person name="Wu L."/>
            <person name="Ma J."/>
        </authorList>
    </citation>
    <scope>NUCLEOTIDE SEQUENCE [LARGE SCALE GENOMIC DNA]</scope>
    <source>
        <strain evidence="3">CGMCC 4.7466</strain>
    </source>
</reference>
<evidence type="ECO:0000313" key="3">
    <source>
        <dbReference type="Proteomes" id="UP001595818"/>
    </source>
</evidence>
<evidence type="ECO:0000313" key="2">
    <source>
        <dbReference type="EMBL" id="MFC4871751.1"/>
    </source>
</evidence>
<protein>
    <submittedName>
        <fullName evidence="2">YceI family protein</fullName>
    </submittedName>
</protein>
<dbReference type="SUPFAM" id="SSF101874">
    <property type="entry name" value="YceI-like"/>
    <property type="match status" value="1"/>
</dbReference>
<evidence type="ECO:0000259" key="1">
    <source>
        <dbReference type="SMART" id="SM00867"/>
    </source>
</evidence>
<dbReference type="RefSeq" id="WP_377063520.1">
    <property type="nucleotide sequence ID" value="NZ_JBHSJJ010000004.1"/>
</dbReference>
<dbReference type="SMART" id="SM00867">
    <property type="entry name" value="YceI"/>
    <property type="match status" value="1"/>
</dbReference>
<keyword evidence="3" id="KW-1185">Reference proteome</keyword>
<proteinExistence type="predicted"/>
<feature type="domain" description="Lipid/polyisoprenoid-binding YceI-like" evidence="1">
    <location>
        <begin position="23"/>
        <end position="178"/>
    </location>
</feature>
<dbReference type="Gene3D" id="2.40.128.110">
    <property type="entry name" value="Lipid/polyisoprenoid-binding, YceI-like"/>
    <property type="match status" value="1"/>
</dbReference>